<feature type="compositionally biased region" description="Polar residues" evidence="14">
    <location>
        <begin position="594"/>
        <end position="610"/>
    </location>
</feature>
<keyword evidence="7" id="KW-0808">Transferase</keyword>
<feature type="compositionally biased region" description="Low complexity" evidence="14">
    <location>
        <begin position="903"/>
        <end position="917"/>
    </location>
</feature>
<evidence type="ECO:0000259" key="18">
    <source>
        <dbReference type="PROSITE" id="PS51215"/>
    </source>
</evidence>
<evidence type="ECO:0000313" key="19">
    <source>
        <dbReference type="EMBL" id="PIA14649.1"/>
    </source>
</evidence>
<dbReference type="PROSITE" id="PS50868">
    <property type="entry name" value="POST_SET"/>
    <property type="match status" value="1"/>
</dbReference>
<keyword evidence="11" id="KW-0539">Nucleus</keyword>
<evidence type="ECO:0000256" key="14">
    <source>
        <dbReference type="SAM" id="MobiDB-lite"/>
    </source>
</evidence>
<feature type="compositionally biased region" description="Polar residues" evidence="14">
    <location>
        <begin position="39"/>
        <end position="51"/>
    </location>
</feature>
<dbReference type="InterPro" id="IPR036020">
    <property type="entry name" value="WW_dom_sf"/>
</dbReference>
<dbReference type="OrthoDB" id="422362at2759"/>
<evidence type="ECO:0000256" key="8">
    <source>
        <dbReference type="ARBA" id="ARBA00022691"/>
    </source>
</evidence>
<evidence type="ECO:0000256" key="11">
    <source>
        <dbReference type="ARBA" id="ARBA00023242"/>
    </source>
</evidence>
<keyword evidence="5" id="KW-0158">Chromosome</keyword>
<feature type="region of interest" description="Disordered" evidence="14">
    <location>
        <begin position="321"/>
        <end position="374"/>
    </location>
</feature>
<dbReference type="PANTHER" id="PTHR46711:SF1">
    <property type="entry name" value="HISTONE-LYSINE N-METHYLTRANSFERASE SETD2"/>
    <property type="match status" value="1"/>
</dbReference>
<dbReference type="InterPro" id="IPR035441">
    <property type="entry name" value="TFIIS/LEDGF_dom_sf"/>
</dbReference>
<protein>
    <recommendedName>
        <fullName evidence="4">[histone H3]-lysine(36) N-trimethyltransferase</fullName>
        <ecNumber evidence="4">2.1.1.359</ecNumber>
    </recommendedName>
    <alternativeName>
        <fullName evidence="12">SET domain-containing protein 2</fullName>
    </alternativeName>
</protein>
<evidence type="ECO:0000256" key="12">
    <source>
        <dbReference type="ARBA" id="ARBA00030091"/>
    </source>
</evidence>
<evidence type="ECO:0000256" key="7">
    <source>
        <dbReference type="ARBA" id="ARBA00022679"/>
    </source>
</evidence>
<dbReference type="InterPro" id="IPR001202">
    <property type="entry name" value="WW_dom"/>
</dbReference>
<dbReference type="PANTHER" id="PTHR46711">
    <property type="entry name" value="HISTONE-LYSINE N-METHYLTRANSFERASE SETD2"/>
    <property type="match status" value="1"/>
</dbReference>
<dbReference type="PROSITE" id="PS51215">
    <property type="entry name" value="AWS"/>
    <property type="match status" value="1"/>
</dbReference>
<dbReference type="STRING" id="763665.A0A2G5B6L3"/>
<evidence type="ECO:0000256" key="2">
    <source>
        <dbReference type="ARBA" id="ARBA00004123"/>
    </source>
</evidence>
<dbReference type="GO" id="GO:0140955">
    <property type="term" value="F:histone H3K36 trimethyltransferase activity"/>
    <property type="evidence" value="ECO:0007669"/>
    <property type="project" value="UniProtKB-EC"/>
</dbReference>
<dbReference type="CDD" id="cd00201">
    <property type="entry name" value="WW"/>
    <property type="match status" value="1"/>
</dbReference>
<dbReference type="PROSITE" id="PS50280">
    <property type="entry name" value="SET"/>
    <property type="match status" value="1"/>
</dbReference>
<comment type="function">
    <text evidence="1">Histone methyltransferase that trimethylates histone H3 'Lys-36' forming H3K36me3. Involved in transcription elongation as well as in transcription repression.</text>
</comment>
<dbReference type="PROSITE" id="PS50020">
    <property type="entry name" value="WW_DOMAIN_2"/>
    <property type="match status" value="1"/>
</dbReference>
<dbReference type="GO" id="GO:0005634">
    <property type="term" value="C:nucleus"/>
    <property type="evidence" value="ECO:0007669"/>
    <property type="project" value="UniProtKB-SubCell"/>
</dbReference>
<feature type="compositionally biased region" description="Polar residues" evidence="14">
    <location>
        <begin position="8"/>
        <end position="24"/>
    </location>
</feature>
<organism evidence="19 20">
    <name type="scientific">Coemansia reversa (strain ATCC 12441 / NRRL 1564)</name>
    <dbReference type="NCBI Taxonomy" id="763665"/>
    <lineage>
        <taxon>Eukaryota</taxon>
        <taxon>Fungi</taxon>
        <taxon>Fungi incertae sedis</taxon>
        <taxon>Zoopagomycota</taxon>
        <taxon>Kickxellomycotina</taxon>
        <taxon>Kickxellomycetes</taxon>
        <taxon>Kickxellales</taxon>
        <taxon>Kickxellaceae</taxon>
        <taxon>Coemansia</taxon>
    </lineage>
</organism>
<dbReference type="Pfam" id="PF17907">
    <property type="entry name" value="AWS"/>
    <property type="match status" value="1"/>
</dbReference>
<evidence type="ECO:0000313" key="20">
    <source>
        <dbReference type="Proteomes" id="UP000242474"/>
    </source>
</evidence>
<feature type="domain" description="AWS" evidence="18">
    <location>
        <begin position="89"/>
        <end position="144"/>
    </location>
</feature>
<dbReference type="InterPro" id="IPR006560">
    <property type="entry name" value="AWS_dom"/>
</dbReference>
<accession>A0A2G5B6L3</accession>
<feature type="compositionally biased region" description="Polar residues" evidence="14">
    <location>
        <begin position="829"/>
        <end position="840"/>
    </location>
</feature>
<dbReference type="SUPFAM" id="SSF51045">
    <property type="entry name" value="WW domain"/>
    <property type="match status" value="1"/>
</dbReference>
<dbReference type="Pfam" id="PF08236">
    <property type="entry name" value="SRI"/>
    <property type="match status" value="1"/>
</dbReference>
<dbReference type="SMART" id="SM00317">
    <property type="entry name" value="SET"/>
    <property type="match status" value="1"/>
</dbReference>
<dbReference type="Gene3D" id="2.20.70.10">
    <property type="match status" value="1"/>
</dbReference>
<feature type="compositionally biased region" description="Basic and acidic residues" evidence="14">
    <location>
        <begin position="325"/>
        <end position="337"/>
    </location>
</feature>
<name>A0A2G5B6L3_COERN</name>
<reference evidence="19 20" key="1">
    <citation type="journal article" date="2015" name="Genome Biol. Evol.">
        <title>Phylogenomic analyses indicate that early fungi evolved digesting cell walls of algal ancestors of land plants.</title>
        <authorList>
            <person name="Chang Y."/>
            <person name="Wang S."/>
            <person name="Sekimoto S."/>
            <person name="Aerts A.L."/>
            <person name="Choi C."/>
            <person name="Clum A."/>
            <person name="LaButti K.M."/>
            <person name="Lindquist E.A."/>
            <person name="Yee Ngan C."/>
            <person name="Ohm R.A."/>
            <person name="Salamov A.A."/>
            <person name="Grigoriev I.V."/>
            <person name="Spatafora J.W."/>
            <person name="Berbee M.L."/>
        </authorList>
    </citation>
    <scope>NUCLEOTIDE SEQUENCE [LARGE SCALE GENOMIC DNA]</scope>
    <source>
        <strain evidence="19 20">NRRL 1564</strain>
    </source>
</reference>
<dbReference type="EMBL" id="KZ303514">
    <property type="protein sequence ID" value="PIA14649.1"/>
    <property type="molecule type" value="Genomic_DNA"/>
</dbReference>
<dbReference type="InterPro" id="IPR038190">
    <property type="entry name" value="SRI_sf"/>
</dbReference>
<keyword evidence="9" id="KW-0805">Transcription regulation</keyword>
<dbReference type="GO" id="GO:0032259">
    <property type="term" value="P:methylation"/>
    <property type="evidence" value="ECO:0007669"/>
    <property type="project" value="UniProtKB-KW"/>
</dbReference>
<dbReference type="InterPro" id="IPR013257">
    <property type="entry name" value="SRI"/>
</dbReference>
<dbReference type="SUPFAM" id="SSF82199">
    <property type="entry name" value="SET domain"/>
    <property type="match status" value="1"/>
</dbReference>
<dbReference type="Gene3D" id="1.20.930.10">
    <property type="entry name" value="Conserved domain common to transcription factors TFIIS, elongin A, CRSP70"/>
    <property type="match status" value="1"/>
</dbReference>
<comment type="catalytic activity">
    <reaction evidence="13">
        <text>L-lysyl(36)-[histone H3] + 3 S-adenosyl-L-methionine = N(6),N(6),N(6)-trimethyl-L-lysyl(36)-[histone H3] + 3 S-adenosyl-L-homocysteine + 3 H(+)</text>
        <dbReference type="Rhea" id="RHEA:60324"/>
        <dbReference type="Rhea" id="RHEA-COMP:9785"/>
        <dbReference type="Rhea" id="RHEA-COMP:15536"/>
        <dbReference type="ChEBI" id="CHEBI:15378"/>
        <dbReference type="ChEBI" id="CHEBI:29969"/>
        <dbReference type="ChEBI" id="CHEBI:57856"/>
        <dbReference type="ChEBI" id="CHEBI:59789"/>
        <dbReference type="ChEBI" id="CHEBI:61961"/>
        <dbReference type="EC" id="2.1.1.359"/>
    </reaction>
</comment>
<evidence type="ECO:0000256" key="3">
    <source>
        <dbReference type="ARBA" id="ARBA00004286"/>
    </source>
</evidence>
<dbReference type="SMART" id="SM00456">
    <property type="entry name" value="WW"/>
    <property type="match status" value="1"/>
</dbReference>
<dbReference type="Pfam" id="PF00856">
    <property type="entry name" value="SET"/>
    <property type="match status" value="1"/>
</dbReference>
<keyword evidence="8" id="KW-0949">S-adenosyl-L-methionine</keyword>
<dbReference type="PROSITE" id="PS01159">
    <property type="entry name" value="WW_DOMAIN_1"/>
    <property type="match status" value="1"/>
</dbReference>
<dbReference type="Pfam" id="PF08711">
    <property type="entry name" value="Med26"/>
    <property type="match status" value="1"/>
</dbReference>
<sequence length="1042" mass="116433">MELAPGPGSSTELLSTTPTQSARSLTAPPDVSNCRPKADTNQPNTQQQTADDANADLEGIDATERALSRFECIDKSIYVRVSTDASKHEESIPCDCRYNPDVDPRSQACGESSDCINRLVQMECNPLTCPCGSYCLNRRFQKHQYAKLRVIDAGRKGFGIQALEDLEIGAFVMEYMGEVVTAAEFHKRARVYQSEGIQHHYFMSIGNGKVIDATRKGCLARFINHSCGPNCVLRKWMVGGAIRMGIFVERPIKRGEEITFDYKFERLADSEPQPCYCGSSECKGIIGVTKERDLRNAGRAGADVAVDSDIADIDDELDGSAMTRHQRDDIRRRHAAVDDEDYGASDGGSSESEDEDSGFKDRYRRTRSRERKGLTSPEQVLKFVQIMHRSSRQKRIIEILIGKLRETSDQRLLKSLISLQGAGILRAWLQDYADDDVMMIKILQCIAHMPISTRNTIEESRLEEVVKPLAGYSDENISSMARELVEQWSSLRHVFKIPKKVRKESAVVTPALSSRQSPSRAASATPVDSGNSAGAEDQNGGGTDDSMGWRNDSAGTQLHMRSNSPMVQDVSNESHRSFYRQNGAGWDRRDTASFRRQSPGDSMRFNNNRSPGRPSYSEFRQQQRIVRHTSRSRSPSDFRRVLPLPRFGRTNTGDRMTISHPHTPYNGLNNREFAADRTSEQGPFSSQRGYEYQQRSRPRFTPWSESHLHQTVDSGPERATHHNGDRRTATHYDSSRANTSTATDSASQLAPGWRTAYTKDGLAYYYHETTKQTQWQPPLAEPAPASSETADSGPSRRRNLSNGSPEAGYSNGSRWRHGTRDSRMYPTSMAAQTEKWASSRSEPRALNTPNTEGVNMGRISKTKVDDIVERTQLLDVQPMTSMQKGDKPSAAQLVTPETDGEPASNGSTTSHATTAASIMADRKVKGTNGTSRGSSHDGNEDLHQQPPAKREKLEKKATSELASFVVRTMSKFKSQVGHDEFKHEARKITKILMEKERKADAFDPQKLIELSQHKKIKIKQFITDYMAKFVARQPSVASTQGR</sequence>
<evidence type="ECO:0000256" key="4">
    <source>
        <dbReference type="ARBA" id="ARBA00012178"/>
    </source>
</evidence>
<dbReference type="InterPro" id="IPR046341">
    <property type="entry name" value="SET_dom_sf"/>
</dbReference>
<feature type="compositionally biased region" description="Low complexity" evidence="14">
    <location>
        <begin position="510"/>
        <end position="524"/>
    </location>
</feature>
<dbReference type="InterPro" id="IPR001214">
    <property type="entry name" value="SET_dom"/>
</dbReference>
<evidence type="ECO:0000259" key="16">
    <source>
        <dbReference type="PROSITE" id="PS50280"/>
    </source>
</evidence>
<comment type="subcellular location">
    <subcellularLocation>
        <location evidence="3">Chromosome</location>
    </subcellularLocation>
    <subcellularLocation>
        <location evidence="2">Nucleus</location>
    </subcellularLocation>
</comment>
<feature type="compositionally biased region" description="Polar residues" evidence="14">
    <location>
        <begin position="735"/>
        <end position="748"/>
    </location>
</feature>
<evidence type="ECO:0000256" key="9">
    <source>
        <dbReference type="ARBA" id="ARBA00023015"/>
    </source>
</evidence>
<gene>
    <name evidence="19" type="ORF">COEREDRAFT_88476</name>
</gene>
<dbReference type="InterPro" id="IPR017923">
    <property type="entry name" value="TFIIS_N"/>
</dbReference>
<feature type="domain" description="Post-SET" evidence="17">
    <location>
        <begin position="271"/>
        <end position="287"/>
    </location>
</feature>
<keyword evidence="10" id="KW-0804">Transcription</keyword>
<dbReference type="AlphaFoldDB" id="A0A2G5B6L3"/>
<evidence type="ECO:0000256" key="1">
    <source>
        <dbReference type="ARBA" id="ARBA00003901"/>
    </source>
</evidence>
<dbReference type="Gene3D" id="2.170.270.10">
    <property type="entry name" value="SET domain"/>
    <property type="match status" value="1"/>
</dbReference>
<evidence type="ECO:0000256" key="13">
    <source>
        <dbReference type="ARBA" id="ARBA00047545"/>
    </source>
</evidence>
<dbReference type="Proteomes" id="UP000242474">
    <property type="component" value="Unassembled WGS sequence"/>
</dbReference>
<keyword evidence="20" id="KW-1185">Reference proteome</keyword>
<evidence type="ECO:0000256" key="5">
    <source>
        <dbReference type="ARBA" id="ARBA00022454"/>
    </source>
</evidence>
<evidence type="ECO:0000256" key="6">
    <source>
        <dbReference type="ARBA" id="ARBA00022603"/>
    </source>
</evidence>
<feature type="region of interest" description="Disordered" evidence="14">
    <location>
        <begin position="1"/>
        <end position="55"/>
    </location>
</feature>
<feature type="domain" description="SET" evidence="16">
    <location>
        <begin position="146"/>
        <end position="263"/>
    </location>
</feature>
<feature type="region of interest" description="Disordered" evidence="14">
    <location>
        <begin position="772"/>
        <end position="856"/>
    </location>
</feature>
<dbReference type="InterPro" id="IPR003616">
    <property type="entry name" value="Post-SET_dom"/>
</dbReference>
<evidence type="ECO:0000256" key="10">
    <source>
        <dbReference type="ARBA" id="ARBA00023163"/>
    </source>
</evidence>
<dbReference type="InterPro" id="IPR042294">
    <property type="entry name" value="SETD2_animal"/>
</dbReference>
<dbReference type="Pfam" id="PF00397">
    <property type="entry name" value="WW"/>
    <property type="match status" value="1"/>
</dbReference>
<feature type="region of interest" description="Disordered" evidence="14">
    <location>
        <begin position="506"/>
        <end position="749"/>
    </location>
</feature>
<dbReference type="GO" id="GO:0005694">
    <property type="term" value="C:chromosome"/>
    <property type="evidence" value="ECO:0007669"/>
    <property type="project" value="UniProtKB-SubCell"/>
</dbReference>
<evidence type="ECO:0000259" key="15">
    <source>
        <dbReference type="PROSITE" id="PS50020"/>
    </source>
</evidence>
<proteinExistence type="predicted"/>
<dbReference type="SMART" id="SM00570">
    <property type="entry name" value="AWS"/>
    <property type="match status" value="1"/>
</dbReference>
<dbReference type="Gene3D" id="1.10.1740.100">
    <property type="entry name" value="Set2, Rpb1 interacting domain"/>
    <property type="match status" value="1"/>
</dbReference>
<dbReference type="SMART" id="SM00508">
    <property type="entry name" value="PostSET"/>
    <property type="match status" value="1"/>
</dbReference>
<feature type="region of interest" description="Disordered" evidence="14">
    <location>
        <begin position="875"/>
        <end position="956"/>
    </location>
</feature>
<dbReference type="SUPFAM" id="SSF47676">
    <property type="entry name" value="Conserved domain common to transcription factors TFIIS, elongin A, CRSP70"/>
    <property type="match status" value="1"/>
</dbReference>
<feature type="compositionally biased region" description="Basic and acidic residues" evidence="14">
    <location>
        <begin position="706"/>
        <end position="734"/>
    </location>
</feature>
<evidence type="ECO:0000259" key="17">
    <source>
        <dbReference type="PROSITE" id="PS50868"/>
    </source>
</evidence>
<dbReference type="EC" id="2.1.1.359" evidence="4"/>
<dbReference type="GO" id="GO:0006355">
    <property type="term" value="P:regulation of DNA-templated transcription"/>
    <property type="evidence" value="ECO:0007669"/>
    <property type="project" value="InterPro"/>
</dbReference>
<keyword evidence="6" id="KW-0489">Methyltransferase</keyword>
<feature type="compositionally biased region" description="Polar residues" evidence="14">
    <location>
        <begin position="553"/>
        <end position="571"/>
    </location>
</feature>
<feature type="domain" description="WW" evidence="15">
    <location>
        <begin position="747"/>
        <end position="780"/>
    </location>
</feature>
<feature type="compositionally biased region" description="Basic and acidic residues" evidence="14">
    <location>
        <begin position="934"/>
        <end position="956"/>
    </location>
</feature>